<dbReference type="EMBL" id="GG692419">
    <property type="protein sequence ID" value="EER44613.1"/>
    <property type="molecule type" value="Genomic_DNA"/>
</dbReference>
<reference evidence="2" key="1">
    <citation type="submission" date="2009-05" db="EMBL/GenBank/DDBJ databases">
        <title>The genome sequence of Ajellomyces capsulatus strain H143.</title>
        <authorList>
            <person name="Champion M."/>
            <person name="Cuomo C.A."/>
            <person name="Ma L.-J."/>
            <person name="Henn M.R."/>
            <person name="Sil A."/>
            <person name="Goldman B."/>
            <person name="Young S.K."/>
            <person name="Kodira C.D."/>
            <person name="Zeng Q."/>
            <person name="Koehrsen M."/>
            <person name="Alvarado L."/>
            <person name="Berlin A.M."/>
            <person name="Borenstein D."/>
            <person name="Chen Z."/>
            <person name="Engels R."/>
            <person name="Freedman E."/>
            <person name="Gellesch M."/>
            <person name="Goldberg J."/>
            <person name="Griggs A."/>
            <person name="Gujja S."/>
            <person name="Heiman D.I."/>
            <person name="Hepburn T.A."/>
            <person name="Howarth C."/>
            <person name="Jen D."/>
            <person name="Larson L."/>
            <person name="Lewis B."/>
            <person name="Mehta T."/>
            <person name="Park D."/>
            <person name="Pearson M."/>
            <person name="Roberts A."/>
            <person name="Saif S."/>
            <person name="Shea T.D."/>
            <person name="Shenoy N."/>
            <person name="Sisk P."/>
            <person name="Stolte C."/>
            <person name="Sykes S."/>
            <person name="Walk T."/>
            <person name="White J."/>
            <person name="Yandava C."/>
            <person name="Klein B."/>
            <person name="McEwen J.G."/>
            <person name="Puccia R."/>
            <person name="Goldman G.H."/>
            <person name="Felipe M.S."/>
            <person name="Nino-Vega G."/>
            <person name="San-Blas G."/>
            <person name="Taylor J.W."/>
            <person name="Mendoza L."/>
            <person name="Galagan J.E."/>
            <person name="Nusbaum C."/>
            <person name="Birren B.W."/>
        </authorList>
    </citation>
    <scope>NUCLEOTIDE SEQUENCE [LARGE SCALE GENOMIC DNA]</scope>
    <source>
        <strain evidence="2">H143</strain>
    </source>
</reference>
<dbReference type="Proteomes" id="UP000002624">
    <property type="component" value="Unassembled WGS sequence"/>
</dbReference>
<evidence type="ECO:0000313" key="1">
    <source>
        <dbReference type="EMBL" id="EER44613.1"/>
    </source>
</evidence>
<gene>
    <name evidence="1" type="ORF">HCDG_00192</name>
</gene>
<proteinExistence type="predicted"/>
<protein>
    <submittedName>
        <fullName evidence="1">Uncharacterized protein</fullName>
    </submittedName>
</protein>
<name>C6H4B1_AJECH</name>
<dbReference type="VEuPathDB" id="FungiDB:HCDG_00192"/>
<sequence length="116" mass="13023">MTEASLQNPGVRAIGYEQLLGARKPLSPSIRWNKLQKEFGFCLDPAKVQRSIANPPEPSNERMLVFRSKLIDSALWGLEFTRYLANHGKQELGTETSHIEKANLLGFLRSRAQGSL</sequence>
<evidence type="ECO:0000313" key="2">
    <source>
        <dbReference type="Proteomes" id="UP000002624"/>
    </source>
</evidence>
<dbReference type="AlphaFoldDB" id="C6H4B1"/>
<dbReference type="HOGENOM" id="CLU_2096184_0_0_1"/>
<organism evidence="1 2">
    <name type="scientific">Ajellomyces capsulatus (strain H143)</name>
    <name type="common">Darling's disease fungus</name>
    <name type="synonym">Histoplasma capsulatum</name>
    <dbReference type="NCBI Taxonomy" id="544712"/>
    <lineage>
        <taxon>Eukaryota</taxon>
        <taxon>Fungi</taxon>
        <taxon>Dikarya</taxon>
        <taxon>Ascomycota</taxon>
        <taxon>Pezizomycotina</taxon>
        <taxon>Eurotiomycetes</taxon>
        <taxon>Eurotiomycetidae</taxon>
        <taxon>Onygenales</taxon>
        <taxon>Ajellomycetaceae</taxon>
        <taxon>Histoplasma</taxon>
    </lineage>
</organism>
<accession>C6H4B1</accession>